<sequence length="171" mass="18568">MTVATELLSDAFVRVKEIVHEAAADLTPEQLAFQPDPAANSIAWLVWHLTRVQDDHVSELAEKPQAWTDLGWRERFALPFGPGATGYGQNAGQVASLEGVDAERLLGYHDDVHARTVAFLSGSGGHHLDRVVDASWDPPVTAAVRLVSVVSDDLQHAGQAAYVRGLLERAR</sequence>
<dbReference type="Proteomes" id="UP000248889">
    <property type="component" value="Unassembled WGS sequence"/>
</dbReference>
<dbReference type="Gene3D" id="1.20.120.450">
    <property type="entry name" value="dinb family like domain"/>
    <property type="match status" value="1"/>
</dbReference>
<evidence type="ECO:0000313" key="3">
    <source>
        <dbReference type="Proteomes" id="UP000248889"/>
    </source>
</evidence>
<name>A0A2X0J170_9ACTN</name>
<dbReference type="RefSeq" id="WP_111507221.1">
    <property type="nucleotide sequence ID" value="NZ_QKYN01000179.1"/>
</dbReference>
<dbReference type="Pfam" id="PF12867">
    <property type="entry name" value="DinB_2"/>
    <property type="match status" value="1"/>
</dbReference>
<dbReference type="SUPFAM" id="SSF109854">
    <property type="entry name" value="DinB/YfiT-like putative metalloenzymes"/>
    <property type="match status" value="1"/>
</dbReference>
<organism evidence="2 3">
    <name type="scientific">Streptacidiphilus pinicola</name>
    <dbReference type="NCBI Taxonomy" id="2219663"/>
    <lineage>
        <taxon>Bacteria</taxon>
        <taxon>Bacillati</taxon>
        <taxon>Actinomycetota</taxon>
        <taxon>Actinomycetes</taxon>
        <taxon>Kitasatosporales</taxon>
        <taxon>Streptomycetaceae</taxon>
        <taxon>Streptacidiphilus</taxon>
    </lineage>
</organism>
<reference evidence="2 3" key="1">
    <citation type="submission" date="2018-06" db="EMBL/GenBank/DDBJ databases">
        <title>Streptacidiphilus pinicola sp. nov., isolated from pine grove soil.</title>
        <authorList>
            <person name="Roh S.G."/>
            <person name="Park S."/>
            <person name="Kim M.-K."/>
            <person name="Yun B.-R."/>
            <person name="Park J."/>
            <person name="Kim M.J."/>
            <person name="Kim Y.S."/>
            <person name="Kim S.B."/>
        </authorList>
    </citation>
    <scope>NUCLEOTIDE SEQUENCE [LARGE SCALE GENOMIC DNA]</scope>
    <source>
        <strain evidence="2 3">MMS16-CNU450</strain>
    </source>
</reference>
<dbReference type="AlphaFoldDB" id="A0A2X0J170"/>
<evidence type="ECO:0000259" key="1">
    <source>
        <dbReference type="Pfam" id="PF12867"/>
    </source>
</evidence>
<dbReference type="OrthoDB" id="2363925at2"/>
<accession>A0A2X0J170</accession>
<dbReference type="InterPro" id="IPR034660">
    <property type="entry name" value="DinB/YfiT-like"/>
</dbReference>
<proteinExistence type="predicted"/>
<dbReference type="EMBL" id="QKYN01000179">
    <property type="protein sequence ID" value="RAG81098.1"/>
    <property type="molecule type" value="Genomic_DNA"/>
</dbReference>
<feature type="domain" description="DinB-like" evidence="1">
    <location>
        <begin position="12"/>
        <end position="160"/>
    </location>
</feature>
<dbReference type="InterPro" id="IPR024775">
    <property type="entry name" value="DinB-like"/>
</dbReference>
<gene>
    <name evidence="2" type="ORF">DN069_34675</name>
</gene>
<comment type="caution">
    <text evidence="2">The sequence shown here is derived from an EMBL/GenBank/DDBJ whole genome shotgun (WGS) entry which is preliminary data.</text>
</comment>
<dbReference type="NCBIfam" id="NF047843">
    <property type="entry name" value="MST_Rv0443"/>
    <property type="match status" value="1"/>
</dbReference>
<protein>
    <recommendedName>
        <fullName evidence="1">DinB-like domain-containing protein</fullName>
    </recommendedName>
</protein>
<keyword evidence="3" id="KW-1185">Reference proteome</keyword>
<evidence type="ECO:0000313" key="2">
    <source>
        <dbReference type="EMBL" id="RAG81098.1"/>
    </source>
</evidence>